<reference evidence="2" key="1">
    <citation type="journal article" date="2019" name="Int. J. Syst. Evol. Microbiol.">
        <title>The Global Catalogue of Microorganisms (GCM) 10K type strain sequencing project: providing services to taxonomists for standard genome sequencing and annotation.</title>
        <authorList>
            <consortium name="The Broad Institute Genomics Platform"/>
            <consortium name="The Broad Institute Genome Sequencing Center for Infectious Disease"/>
            <person name="Wu L."/>
            <person name="Ma J."/>
        </authorList>
    </citation>
    <scope>NUCLEOTIDE SEQUENCE [LARGE SCALE GENOMIC DNA]</scope>
    <source>
        <strain evidence="2">CGMCC 1.13718</strain>
    </source>
</reference>
<dbReference type="EMBL" id="JBHSJH010000002">
    <property type="protein sequence ID" value="MFC4892719.1"/>
    <property type="molecule type" value="Genomic_DNA"/>
</dbReference>
<gene>
    <name evidence="1" type="ORF">ACFPDQ_06610</name>
</gene>
<accession>A0ABV9TDF5</accession>
<evidence type="ECO:0008006" key="3">
    <source>
        <dbReference type="Google" id="ProtNLM"/>
    </source>
</evidence>
<name>A0ABV9TDF5_9GAMM</name>
<keyword evidence="2" id="KW-1185">Reference proteome</keyword>
<comment type="caution">
    <text evidence="1">The sequence shown here is derived from an EMBL/GenBank/DDBJ whole genome shotgun (WGS) entry which is preliminary data.</text>
</comment>
<sequence>MKYFKALIMSIILLLLFGCISHIKEAPETSEKEQQQIVKMLVEMLEKEYHQPFKVIKFKYNYTGHTSGANDCAFIYCRSHVYGEYYLDIQAVDNPFITINLSLNDGGGIKNMLKQFREKDLSKVYCYAFSELFNKNYINEKWVYPKEQHIDKKKFYETADFCDQRPSKYDISRKEVDELTNFAIYLPGGRTNWTIQFENTPKSINNFLKNMYHITQKWDIQGDTIGVTLFSLIDSGNTVTVHPEGSFLVGDYWAKKAKSPEDLKEYLYLRTEN</sequence>
<dbReference type="Proteomes" id="UP001595926">
    <property type="component" value="Unassembled WGS sequence"/>
</dbReference>
<dbReference type="RefSeq" id="WP_119330073.1">
    <property type="nucleotide sequence ID" value="NZ_JBHSJH010000002.1"/>
</dbReference>
<protein>
    <recommendedName>
        <fullName evidence="3">Lipoprotein</fullName>
    </recommendedName>
</protein>
<proteinExistence type="predicted"/>
<evidence type="ECO:0000313" key="2">
    <source>
        <dbReference type="Proteomes" id="UP001595926"/>
    </source>
</evidence>
<evidence type="ECO:0000313" key="1">
    <source>
        <dbReference type="EMBL" id="MFC4892719.1"/>
    </source>
</evidence>
<organism evidence="1 2">
    <name type="scientific">Pseudofrancisella aestuarii</name>
    <dbReference type="NCBI Taxonomy" id="2670347"/>
    <lineage>
        <taxon>Bacteria</taxon>
        <taxon>Pseudomonadati</taxon>
        <taxon>Pseudomonadota</taxon>
        <taxon>Gammaproteobacteria</taxon>
        <taxon>Thiotrichales</taxon>
        <taxon>Francisellaceae</taxon>
        <taxon>Pseudofrancisella</taxon>
    </lineage>
</organism>
<dbReference type="PROSITE" id="PS51257">
    <property type="entry name" value="PROKAR_LIPOPROTEIN"/>
    <property type="match status" value="1"/>
</dbReference>